<evidence type="ECO:0000256" key="7">
    <source>
        <dbReference type="ARBA" id="ARBA00023136"/>
    </source>
</evidence>
<comment type="subcellular location">
    <subcellularLocation>
        <location evidence="1 8">Cell membrane</location>
        <topology evidence="1 8">Multi-pass membrane protein</topology>
    </subcellularLocation>
</comment>
<gene>
    <name evidence="9" type="ORF">ETSY1_27885</name>
</gene>
<reference evidence="9 10" key="1">
    <citation type="journal article" date="2014" name="Nature">
        <title>An environmental bacterial taxon with a large and distinct metabolic repertoire.</title>
        <authorList>
            <person name="Wilson M.C."/>
            <person name="Mori T."/>
            <person name="Ruckert C."/>
            <person name="Uria A.R."/>
            <person name="Helf M.J."/>
            <person name="Takada K."/>
            <person name="Gernert C."/>
            <person name="Steffens U.A."/>
            <person name="Heycke N."/>
            <person name="Schmitt S."/>
            <person name="Rinke C."/>
            <person name="Helfrich E.J."/>
            <person name="Brachmann A.O."/>
            <person name="Gurgui C."/>
            <person name="Wakimoto T."/>
            <person name="Kracht M."/>
            <person name="Crusemann M."/>
            <person name="Hentschel U."/>
            <person name="Abe I."/>
            <person name="Matsunaga S."/>
            <person name="Kalinowski J."/>
            <person name="Takeyama H."/>
            <person name="Piel J."/>
        </authorList>
    </citation>
    <scope>NUCLEOTIDE SEQUENCE [LARGE SCALE GENOMIC DNA]</scope>
    <source>
        <strain evidence="10">TSY1</strain>
    </source>
</reference>
<evidence type="ECO:0000313" key="9">
    <source>
        <dbReference type="EMBL" id="ETW96121.1"/>
    </source>
</evidence>
<evidence type="ECO:0000256" key="6">
    <source>
        <dbReference type="ARBA" id="ARBA00022989"/>
    </source>
</evidence>
<dbReference type="Pfam" id="PF01925">
    <property type="entry name" value="TauE"/>
    <property type="match status" value="1"/>
</dbReference>
<organism evidence="9 10">
    <name type="scientific">Entotheonella factor</name>
    <dbReference type="NCBI Taxonomy" id="1429438"/>
    <lineage>
        <taxon>Bacteria</taxon>
        <taxon>Pseudomonadati</taxon>
        <taxon>Nitrospinota/Tectimicrobiota group</taxon>
        <taxon>Candidatus Tectimicrobiota</taxon>
        <taxon>Candidatus Entotheonellia</taxon>
        <taxon>Candidatus Entotheonellales</taxon>
        <taxon>Candidatus Entotheonellaceae</taxon>
        <taxon>Candidatus Entotheonella</taxon>
    </lineage>
</organism>
<feature type="transmembrane region" description="Helical" evidence="8">
    <location>
        <begin position="43"/>
        <end position="61"/>
    </location>
</feature>
<evidence type="ECO:0000313" key="10">
    <source>
        <dbReference type="Proteomes" id="UP000019141"/>
    </source>
</evidence>
<dbReference type="AlphaFoldDB" id="W4LFK0"/>
<proteinExistence type="inferred from homology"/>
<dbReference type="HOGENOM" id="CLU_1944768_0_0_7"/>
<dbReference type="Proteomes" id="UP000019141">
    <property type="component" value="Unassembled WGS sequence"/>
</dbReference>
<keyword evidence="10" id="KW-1185">Reference proteome</keyword>
<dbReference type="EMBL" id="AZHW01000830">
    <property type="protein sequence ID" value="ETW96121.1"/>
    <property type="molecule type" value="Genomic_DNA"/>
</dbReference>
<dbReference type="PANTHER" id="PTHR30269:SF32">
    <property type="entry name" value="MEMBRANE TRANSPORTER PROTEIN-RELATED"/>
    <property type="match status" value="1"/>
</dbReference>
<keyword evidence="6 8" id="KW-1133">Transmembrane helix</keyword>
<evidence type="ECO:0000256" key="3">
    <source>
        <dbReference type="ARBA" id="ARBA00022448"/>
    </source>
</evidence>
<dbReference type="PANTHER" id="PTHR30269">
    <property type="entry name" value="TRANSMEMBRANE PROTEIN YFCA"/>
    <property type="match status" value="1"/>
</dbReference>
<accession>W4LFK0</accession>
<feature type="transmembrane region" description="Helical" evidence="8">
    <location>
        <begin position="97"/>
        <end position="115"/>
    </location>
</feature>
<keyword evidence="3" id="KW-0813">Transport</keyword>
<evidence type="ECO:0000256" key="5">
    <source>
        <dbReference type="ARBA" id="ARBA00022692"/>
    </source>
</evidence>
<evidence type="ECO:0000256" key="8">
    <source>
        <dbReference type="RuleBase" id="RU363041"/>
    </source>
</evidence>
<feature type="transmembrane region" description="Helical" evidence="8">
    <location>
        <begin position="7"/>
        <end position="37"/>
    </location>
</feature>
<feature type="transmembrane region" description="Helical" evidence="8">
    <location>
        <begin position="73"/>
        <end position="91"/>
    </location>
</feature>
<keyword evidence="4 8" id="KW-1003">Cell membrane</keyword>
<evidence type="ECO:0000256" key="1">
    <source>
        <dbReference type="ARBA" id="ARBA00004651"/>
    </source>
</evidence>
<dbReference type="InterPro" id="IPR052017">
    <property type="entry name" value="TSUP"/>
</dbReference>
<protein>
    <recommendedName>
        <fullName evidence="8">Probable membrane transporter protein</fullName>
    </recommendedName>
</protein>
<keyword evidence="5 8" id="KW-0812">Transmembrane</keyword>
<comment type="similarity">
    <text evidence="2 8">Belongs to the 4-toluene sulfonate uptake permease (TSUP) (TC 2.A.102) family.</text>
</comment>
<comment type="caution">
    <text evidence="9">The sequence shown here is derived from an EMBL/GenBank/DDBJ whole genome shotgun (WGS) entry which is preliminary data.</text>
</comment>
<name>W4LFK0_ENTF1</name>
<sequence>MDIPTTTFVLLAFFVAAFLKGITGLGFSTICLPILSILIDLKMAIPLVIIPSLSSNVLVMMQAGRFREALHRFWPLYLSAIPGLMLGVSVLSSVKSSWSRAVLGAILFIFALWSWRTQARTLSLKAERW</sequence>
<evidence type="ECO:0000256" key="2">
    <source>
        <dbReference type="ARBA" id="ARBA00009142"/>
    </source>
</evidence>
<evidence type="ECO:0000256" key="4">
    <source>
        <dbReference type="ARBA" id="ARBA00022475"/>
    </source>
</evidence>
<keyword evidence="7 8" id="KW-0472">Membrane</keyword>
<dbReference type="InterPro" id="IPR002781">
    <property type="entry name" value="TM_pro_TauE-like"/>
</dbReference>
<dbReference type="GO" id="GO:0005886">
    <property type="term" value="C:plasma membrane"/>
    <property type="evidence" value="ECO:0007669"/>
    <property type="project" value="UniProtKB-SubCell"/>
</dbReference>